<dbReference type="EMBL" id="CP124616">
    <property type="protein sequence ID" value="WGW03768.1"/>
    <property type="molecule type" value="Genomic_DNA"/>
</dbReference>
<keyword evidence="2" id="KW-1003">Cell membrane</keyword>
<dbReference type="Pfam" id="PF01810">
    <property type="entry name" value="LysE"/>
    <property type="match status" value="1"/>
</dbReference>
<evidence type="ECO:0000256" key="4">
    <source>
        <dbReference type="ARBA" id="ARBA00022989"/>
    </source>
</evidence>
<evidence type="ECO:0000313" key="7">
    <source>
        <dbReference type="EMBL" id="WGW03768.1"/>
    </source>
</evidence>
<dbReference type="Proteomes" id="UP001241605">
    <property type="component" value="Chromosome"/>
</dbReference>
<dbReference type="InterPro" id="IPR001123">
    <property type="entry name" value="LeuE-type"/>
</dbReference>
<comment type="subcellular location">
    <subcellularLocation>
        <location evidence="1">Cell membrane</location>
        <topology evidence="1">Multi-pass membrane protein</topology>
    </subcellularLocation>
</comment>
<keyword evidence="5 6" id="KW-0472">Membrane</keyword>
<keyword evidence="3 6" id="KW-0812">Transmembrane</keyword>
<gene>
    <name evidence="7" type="ORF">QF118_17910</name>
</gene>
<keyword evidence="8" id="KW-1185">Reference proteome</keyword>
<evidence type="ECO:0000313" key="8">
    <source>
        <dbReference type="Proteomes" id="UP001241605"/>
    </source>
</evidence>
<feature type="transmembrane region" description="Helical" evidence="6">
    <location>
        <begin position="126"/>
        <end position="145"/>
    </location>
</feature>
<evidence type="ECO:0000256" key="3">
    <source>
        <dbReference type="ARBA" id="ARBA00022692"/>
    </source>
</evidence>
<evidence type="ECO:0000256" key="6">
    <source>
        <dbReference type="SAM" id="Phobius"/>
    </source>
</evidence>
<feature type="transmembrane region" description="Helical" evidence="6">
    <location>
        <begin position="151"/>
        <end position="172"/>
    </location>
</feature>
<sequence length="208" mass="21648">MTFGLMALVVVATPGPTVLLALSNGSQFGLGRAGFGIVGAAFSDAVLIAAAALGLGVILAASAFWFTVMKTIGAAYLIWLGVQMMRSLGKLDPASVDRAANWGDGADGALALFRKSLLVAVTNPKGYLFFTAFLPQFVILSGPLVPQYLTLALIFIVVDVAVMVAYACLGATAMKVLSERGALWIDRTSGGFLVALGIALTFVRRTEV</sequence>
<proteinExistence type="predicted"/>
<name>A0ABY8QIH3_9RHOB</name>
<dbReference type="PIRSF" id="PIRSF006324">
    <property type="entry name" value="LeuE"/>
    <property type="match status" value="1"/>
</dbReference>
<keyword evidence="4 6" id="KW-1133">Transmembrane helix</keyword>
<dbReference type="PANTHER" id="PTHR30086">
    <property type="entry name" value="ARGININE EXPORTER PROTEIN ARGO"/>
    <property type="match status" value="1"/>
</dbReference>
<evidence type="ECO:0000256" key="2">
    <source>
        <dbReference type="ARBA" id="ARBA00022475"/>
    </source>
</evidence>
<dbReference type="PANTHER" id="PTHR30086:SF20">
    <property type="entry name" value="ARGININE EXPORTER PROTEIN ARGO-RELATED"/>
    <property type="match status" value="1"/>
</dbReference>
<reference evidence="7 8" key="1">
    <citation type="submission" date="2023-05" db="EMBL/GenBank/DDBJ databases">
        <title>YMD87, complete Genome.</title>
        <authorList>
            <person name="Zhang J."/>
            <person name="Xu X."/>
        </authorList>
    </citation>
    <scope>NUCLEOTIDE SEQUENCE [LARGE SCALE GENOMIC DNA]</scope>
    <source>
        <strain evidence="7 8">YMD87</strain>
    </source>
</reference>
<protein>
    <submittedName>
        <fullName evidence="7">LysE family translocator</fullName>
    </submittedName>
</protein>
<accession>A0ABY8QIH3</accession>
<organism evidence="7 8">
    <name type="scientific">Tropicibacter oceani</name>
    <dbReference type="NCBI Taxonomy" id="3058420"/>
    <lineage>
        <taxon>Bacteria</taxon>
        <taxon>Pseudomonadati</taxon>
        <taxon>Pseudomonadota</taxon>
        <taxon>Alphaproteobacteria</taxon>
        <taxon>Rhodobacterales</taxon>
        <taxon>Roseobacteraceae</taxon>
        <taxon>Tropicibacter</taxon>
    </lineage>
</organism>
<evidence type="ECO:0000256" key="1">
    <source>
        <dbReference type="ARBA" id="ARBA00004651"/>
    </source>
</evidence>
<evidence type="ECO:0000256" key="5">
    <source>
        <dbReference type="ARBA" id="ARBA00023136"/>
    </source>
</evidence>
<dbReference type="RefSeq" id="WP_282300398.1">
    <property type="nucleotide sequence ID" value="NZ_CP124616.1"/>
</dbReference>